<keyword evidence="4" id="KW-1185">Reference proteome</keyword>
<dbReference type="InterPro" id="IPR051450">
    <property type="entry name" value="Gfo/Idh/MocA_Oxidoreductases"/>
</dbReference>
<dbReference type="SUPFAM" id="SSF53335">
    <property type="entry name" value="S-adenosyl-L-methionine-dependent methyltransferases"/>
    <property type="match status" value="1"/>
</dbReference>
<name>A0ABS0QN70_9STAP</name>
<proteinExistence type="predicted"/>
<dbReference type="Pfam" id="PF08242">
    <property type="entry name" value="Methyltransf_12"/>
    <property type="match status" value="1"/>
</dbReference>
<dbReference type="Pfam" id="PF01408">
    <property type="entry name" value="GFO_IDH_MocA"/>
    <property type="match status" value="1"/>
</dbReference>
<dbReference type="RefSeq" id="WP_198092625.1">
    <property type="nucleotide sequence ID" value="NZ_JAEDAQ010000006.1"/>
</dbReference>
<dbReference type="InterPro" id="IPR036291">
    <property type="entry name" value="NAD(P)-bd_dom_sf"/>
</dbReference>
<evidence type="ECO:0000259" key="2">
    <source>
        <dbReference type="Pfam" id="PF08242"/>
    </source>
</evidence>
<dbReference type="InterPro" id="IPR013217">
    <property type="entry name" value="Methyltransf_12"/>
</dbReference>
<dbReference type="InterPro" id="IPR010091">
    <property type="entry name" value="Thiazolinyl_imide_reductase"/>
</dbReference>
<evidence type="ECO:0000259" key="1">
    <source>
        <dbReference type="Pfam" id="PF01408"/>
    </source>
</evidence>
<keyword evidence="3" id="KW-0808">Transferase</keyword>
<sequence>MKKCIVCGSRFGQFYIEALKRIPNINLHGLLATGSERSIDCANHYQIQLYNDVDELPDDIDLACIAIKSEVQGGKGNLIAESLLKRGIDVIFEQPLSEKEYISLFKLAKKEKRYFTVCNLYSQLPSVQNFIQNFKFIKKEQSIKYINVEFATQLSYPVAQLLSLLIPEIKNIEFSDSKKGDGPFQFLSTAINETQLNLIAYNEAVENEIDNFMRLLFSIKIGFEGGELNLLDPQGDVFWKEYIKFPNRYRIPSSFLYDPPKGMTRKYIKLLYDNSDLTQQSMFTELWPKTISKEIFLYLERNQHDKNAFNSLAQNHINSSIIWYKLMQSLGYPTFVAKDRYTLYDVDQLVLYENTSTSIIDEMSKLERICAKSMLWVLSRHFNNSNVTYDYQSIIRYLNVQDNYKDIIKRWLNYLTRNDYIIEMEPGNYIFDQLDKSQLDILFEWLELEKTWHKNIMPMSVIKYFKAHIQYIDQILKGDKSVNMLLFDQGESDIANDLYSQTAISIFINEQIGQYIKSLSENNSLSILELGAGTGATTQRVLDKVSDSFTGHYVFTDISKYFLVSAEEMFRRYQFMQYKILDIDNIEENPIFNKQHFDVIVAVGVINNSKDIKNLLSRLNKMLNKNGKLIIGEAYGESAVMLISQAFMMAEPEDERKYNNLTFLPLKRWYEIFDETGFNVLTKTPHQTDELSAFNQALFILEKR</sequence>
<dbReference type="GO" id="GO:0008168">
    <property type="term" value="F:methyltransferase activity"/>
    <property type="evidence" value="ECO:0007669"/>
    <property type="project" value="UniProtKB-KW"/>
</dbReference>
<dbReference type="PANTHER" id="PTHR43377:SF1">
    <property type="entry name" value="BILIVERDIN REDUCTASE A"/>
    <property type="match status" value="1"/>
</dbReference>
<comment type="caution">
    <text evidence="3">The sequence shown here is derived from an EMBL/GenBank/DDBJ whole genome shotgun (WGS) entry which is preliminary data.</text>
</comment>
<evidence type="ECO:0000313" key="4">
    <source>
        <dbReference type="Proteomes" id="UP000597038"/>
    </source>
</evidence>
<dbReference type="PANTHER" id="PTHR43377">
    <property type="entry name" value="BILIVERDIN REDUCTASE A"/>
    <property type="match status" value="1"/>
</dbReference>
<protein>
    <submittedName>
        <fullName evidence="3">Methyltransferase</fullName>
    </submittedName>
</protein>
<organism evidence="3 4">
    <name type="scientific">Staphylococcus felis</name>
    <dbReference type="NCBI Taxonomy" id="46127"/>
    <lineage>
        <taxon>Bacteria</taxon>
        <taxon>Bacillati</taxon>
        <taxon>Bacillota</taxon>
        <taxon>Bacilli</taxon>
        <taxon>Bacillales</taxon>
        <taxon>Staphylococcaceae</taxon>
        <taxon>Staphylococcus</taxon>
    </lineage>
</organism>
<dbReference type="Gene3D" id="3.40.50.150">
    <property type="entry name" value="Vaccinia Virus protein VP39"/>
    <property type="match status" value="1"/>
</dbReference>
<reference evidence="3 4" key="1">
    <citation type="submission" date="2020-12" db="EMBL/GenBank/DDBJ databases">
        <title>Genomic analysis of Staphylococcus felis from a cat with skin infection.</title>
        <authorList>
            <person name="Aslantas O."/>
            <person name="Keskin O."/>
            <person name="Buyukaltay K."/>
            <person name="Gullu Yucetepe A."/>
        </authorList>
    </citation>
    <scope>NUCLEOTIDE SEQUENCE [LARGE SCALE GENOMIC DNA]</scope>
    <source>
        <strain evidence="3 4">HARRANVET</strain>
    </source>
</reference>
<dbReference type="CDD" id="cd02440">
    <property type="entry name" value="AdoMet_MTases"/>
    <property type="match status" value="1"/>
</dbReference>
<dbReference type="InterPro" id="IPR000683">
    <property type="entry name" value="Gfo/Idh/MocA-like_OxRdtase_N"/>
</dbReference>
<dbReference type="InterPro" id="IPR029063">
    <property type="entry name" value="SAM-dependent_MTases_sf"/>
</dbReference>
<dbReference type="SUPFAM" id="SSF51735">
    <property type="entry name" value="NAD(P)-binding Rossmann-fold domains"/>
    <property type="match status" value="1"/>
</dbReference>
<keyword evidence="3" id="KW-0489">Methyltransferase</keyword>
<dbReference type="EMBL" id="JAEDAQ010000006">
    <property type="protein sequence ID" value="MBH9580710.1"/>
    <property type="molecule type" value="Genomic_DNA"/>
</dbReference>
<accession>A0ABS0QN70</accession>
<feature type="domain" description="Methyltransferase type 12" evidence="2">
    <location>
        <begin position="528"/>
        <end position="629"/>
    </location>
</feature>
<dbReference type="NCBIfam" id="TIGR01761">
    <property type="entry name" value="thiaz-red"/>
    <property type="match status" value="1"/>
</dbReference>
<dbReference type="Gene3D" id="3.40.50.720">
    <property type="entry name" value="NAD(P)-binding Rossmann-like Domain"/>
    <property type="match status" value="1"/>
</dbReference>
<gene>
    <name evidence="3" type="ORF">I9026_04920</name>
</gene>
<dbReference type="Proteomes" id="UP000597038">
    <property type="component" value="Unassembled WGS sequence"/>
</dbReference>
<feature type="domain" description="Gfo/Idh/MocA-like oxidoreductase N-terminal" evidence="1">
    <location>
        <begin position="3"/>
        <end position="117"/>
    </location>
</feature>
<evidence type="ECO:0000313" key="3">
    <source>
        <dbReference type="EMBL" id="MBH9580710.1"/>
    </source>
</evidence>
<dbReference type="GO" id="GO:0032259">
    <property type="term" value="P:methylation"/>
    <property type="evidence" value="ECO:0007669"/>
    <property type="project" value="UniProtKB-KW"/>
</dbReference>